<evidence type="ECO:0000256" key="1">
    <source>
        <dbReference type="SAM" id="MobiDB-lite"/>
    </source>
</evidence>
<gene>
    <name evidence="2" type="ORF">AUP44_08415</name>
</gene>
<dbReference type="Proteomes" id="UP000075787">
    <property type="component" value="Unassembled WGS sequence"/>
</dbReference>
<dbReference type="EMBL" id="LPZR01000171">
    <property type="protein sequence ID" value="KYO51532.1"/>
    <property type="molecule type" value="Genomic_DNA"/>
</dbReference>
<feature type="region of interest" description="Disordered" evidence="1">
    <location>
        <begin position="66"/>
        <end position="92"/>
    </location>
</feature>
<comment type="caution">
    <text evidence="2">The sequence shown here is derived from an EMBL/GenBank/DDBJ whole genome shotgun (WGS) entry which is preliminary data.</text>
</comment>
<dbReference type="RefSeq" id="WP_062765955.1">
    <property type="nucleotide sequence ID" value="NZ_CP121044.1"/>
</dbReference>
<reference evidence="2 3" key="1">
    <citation type="submission" date="2015-12" db="EMBL/GenBank/DDBJ databases">
        <title>Genome sequence of Tistrella mobilis MCCC 1A02139.</title>
        <authorList>
            <person name="Lu L."/>
            <person name="Lai Q."/>
            <person name="Shao Z."/>
            <person name="Qian P."/>
        </authorList>
    </citation>
    <scope>NUCLEOTIDE SEQUENCE [LARGE SCALE GENOMIC DNA]</scope>
    <source>
        <strain evidence="2 3">MCCC 1A02139</strain>
    </source>
</reference>
<protein>
    <submittedName>
        <fullName evidence="2">Uncharacterized protein</fullName>
    </submittedName>
</protein>
<evidence type="ECO:0000313" key="3">
    <source>
        <dbReference type="Proteomes" id="UP000075787"/>
    </source>
</evidence>
<accession>A0A162KKZ8</accession>
<evidence type="ECO:0000313" key="2">
    <source>
        <dbReference type="EMBL" id="KYO51532.1"/>
    </source>
</evidence>
<organism evidence="2 3">
    <name type="scientific">Tistrella mobilis</name>
    <dbReference type="NCBI Taxonomy" id="171437"/>
    <lineage>
        <taxon>Bacteria</taxon>
        <taxon>Pseudomonadati</taxon>
        <taxon>Pseudomonadota</taxon>
        <taxon>Alphaproteobacteria</taxon>
        <taxon>Geminicoccales</taxon>
        <taxon>Geminicoccaceae</taxon>
        <taxon>Tistrella</taxon>
    </lineage>
</organism>
<name>A0A162KKZ8_9PROT</name>
<sequence>MKLSIQPQSDVHLSIRRLTLTRDAFADFMAYKKAYRDAYGEDIADEKLAAELVTLALRRDRSLRAYKRRSTAQGEAPAASSGGPASGGEAVS</sequence>
<proteinExistence type="predicted"/>
<feature type="compositionally biased region" description="Low complexity" evidence="1">
    <location>
        <begin position="74"/>
        <end position="92"/>
    </location>
</feature>
<dbReference type="GeneID" id="97239823"/>
<dbReference type="AlphaFoldDB" id="A0A162KKZ8"/>